<evidence type="ECO:0000313" key="1">
    <source>
        <dbReference type="EMBL" id="KAH3874103.1"/>
    </source>
</evidence>
<protein>
    <submittedName>
        <fullName evidence="2">Uncharacterized protein</fullName>
    </submittedName>
</protein>
<dbReference type="AlphaFoldDB" id="A0A9D4NL06"/>
<comment type="caution">
    <text evidence="2">The sequence shown here is derived from an EMBL/GenBank/DDBJ whole genome shotgun (WGS) entry which is preliminary data.</text>
</comment>
<name>A0A9D4NL06_DREPO</name>
<reference evidence="2" key="2">
    <citation type="submission" date="2020-11" db="EMBL/GenBank/DDBJ databases">
        <authorList>
            <person name="McCartney M.A."/>
            <person name="Auch B."/>
            <person name="Kono T."/>
            <person name="Mallez S."/>
            <person name="Becker A."/>
            <person name="Gohl D.M."/>
            <person name="Silverstein K.A.T."/>
            <person name="Koren S."/>
            <person name="Bechman K.B."/>
            <person name="Herman A."/>
            <person name="Abrahante J.E."/>
            <person name="Garbe J."/>
        </authorList>
    </citation>
    <scope>NUCLEOTIDE SEQUENCE</scope>
    <source>
        <strain evidence="2">Duluth1</strain>
        <tissue evidence="2">Whole animal</tissue>
    </source>
</reference>
<gene>
    <name evidence="2" type="ORF">DPMN_022830</name>
    <name evidence="1" type="ORF">DPMN_037344</name>
</gene>
<sequence length="78" mass="8771">MCAVKDQLCEAICIIHKLQRIFSPVEAQALKETGFEFVSHSIGNGALGYKMHFAFRFCFTKCASWIHSVMIENSSISL</sequence>
<dbReference type="EMBL" id="JAIWYP010000001">
    <property type="protein sequence ID" value="KAH3898593.1"/>
    <property type="molecule type" value="Genomic_DNA"/>
</dbReference>
<dbReference type="EMBL" id="JAIWYP010000002">
    <property type="protein sequence ID" value="KAH3874103.1"/>
    <property type="molecule type" value="Genomic_DNA"/>
</dbReference>
<dbReference type="Proteomes" id="UP000828390">
    <property type="component" value="Unassembled WGS sequence"/>
</dbReference>
<evidence type="ECO:0000313" key="3">
    <source>
        <dbReference type="Proteomes" id="UP000828390"/>
    </source>
</evidence>
<reference evidence="2" key="1">
    <citation type="journal article" date="2019" name="bioRxiv">
        <title>The Genome of the Zebra Mussel, Dreissena polymorpha: A Resource for Invasive Species Research.</title>
        <authorList>
            <person name="McCartney M.A."/>
            <person name="Auch B."/>
            <person name="Kono T."/>
            <person name="Mallez S."/>
            <person name="Zhang Y."/>
            <person name="Obille A."/>
            <person name="Becker A."/>
            <person name="Abrahante J.E."/>
            <person name="Garbe J."/>
            <person name="Badalamenti J.P."/>
            <person name="Herman A."/>
            <person name="Mangelson H."/>
            <person name="Liachko I."/>
            <person name="Sullivan S."/>
            <person name="Sone E.D."/>
            <person name="Koren S."/>
            <person name="Silverstein K.A.T."/>
            <person name="Beckman K.B."/>
            <person name="Gohl D.M."/>
        </authorList>
    </citation>
    <scope>NUCLEOTIDE SEQUENCE</scope>
    <source>
        <strain evidence="2">Duluth1</strain>
        <tissue evidence="2">Whole animal</tissue>
    </source>
</reference>
<organism evidence="2 3">
    <name type="scientific">Dreissena polymorpha</name>
    <name type="common">Zebra mussel</name>
    <name type="synonym">Mytilus polymorpha</name>
    <dbReference type="NCBI Taxonomy" id="45954"/>
    <lineage>
        <taxon>Eukaryota</taxon>
        <taxon>Metazoa</taxon>
        <taxon>Spiralia</taxon>
        <taxon>Lophotrochozoa</taxon>
        <taxon>Mollusca</taxon>
        <taxon>Bivalvia</taxon>
        <taxon>Autobranchia</taxon>
        <taxon>Heteroconchia</taxon>
        <taxon>Euheterodonta</taxon>
        <taxon>Imparidentia</taxon>
        <taxon>Neoheterodontei</taxon>
        <taxon>Myida</taxon>
        <taxon>Dreissenoidea</taxon>
        <taxon>Dreissenidae</taxon>
        <taxon>Dreissena</taxon>
    </lineage>
</organism>
<evidence type="ECO:0000313" key="2">
    <source>
        <dbReference type="EMBL" id="KAH3898593.1"/>
    </source>
</evidence>
<proteinExistence type="predicted"/>
<keyword evidence="3" id="KW-1185">Reference proteome</keyword>
<accession>A0A9D4NL06</accession>